<protein>
    <submittedName>
        <fullName evidence="8">DoxX protein</fullName>
    </submittedName>
</protein>
<sequence length="157" mass="17321">MHDHIHPNGGFLVRAHHQMEAMLNRVPPSVTRLLLRWGLAGVFCTSARTKVDGLLTVSDSAKYLFAEEYRLPLIDPDLAAHLATYAEHAFALSLILGLATRLSAFGIIVMTLVIQLFVYPDAFLGVHLGWFAMAFAIVTSGPGAISLDHLLRTRFVR</sequence>
<evidence type="ECO:0000313" key="8">
    <source>
        <dbReference type="EMBL" id="ALL13138.1"/>
    </source>
</evidence>
<evidence type="ECO:0000256" key="3">
    <source>
        <dbReference type="ARBA" id="ARBA00022475"/>
    </source>
</evidence>
<dbReference type="Pfam" id="PF07681">
    <property type="entry name" value="DoxX"/>
    <property type="match status" value="1"/>
</dbReference>
<dbReference type="PANTHER" id="PTHR33452">
    <property type="entry name" value="OXIDOREDUCTASE CATD-RELATED"/>
    <property type="match status" value="1"/>
</dbReference>
<evidence type="ECO:0000256" key="7">
    <source>
        <dbReference type="SAM" id="Phobius"/>
    </source>
</evidence>
<keyword evidence="6 7" id="KW-0472">Membrane</keyword>
<comment type="similarity">
    <text evidence="2">Belongs to the DoxX family.</text>
</comment>
<dbReference type="EMBL" id="CP013002">
    <property type="protein sequence ID" value="ALL13138.1"/>
    <property type="molecule type" value="Genomic_DNA"/>
</dbReference>
<keyword evidence="9" id="KW-1185">Reference proteome</keyword>
<evidence type="ECO:0000256" key="1">
    <source>
        <dbReference type="ARBA" id="ARBA00004651"/>
    </source>
</evidence>
<dbReference type="OrthoDB" id="121744at2"/>
<proteinExistence type="inferred from homology"/>
<dbReference type="Proteomes" id="UP000056905">
    <property type="component" value="Chromosome"/>
</dbReference>
<dbReference type="PANTHER" id="PTHR33452:SF1">
    <property type="entry name" value="INNER MEMBRANE PROTEIN YPHA-RELATED"/>
    <property type="match status" value="1"/>
</dbReference>
<dbReference type="AlphaFoldDB" id="A0A0N7JHE1"/>
<dbReference type="InterPro" id="IPR032808">
    <property type="entry name" value="DoxX"/>
</dbReference>
<keyword evidence="3" id="KW-1003">Cell membrane</keyword>
<organism evidence="8 9">
    <name type="scientific">Caulobacter henricii</name>
    <dbReference type="NCBI Taxonomy" id="69395"/>
    <lineage>
        <taxon>Bacteria</taxon>
        <taxon>Pseudomonadati</taxon>
        <taxon>Pseudomonadota</taxon>
        <taxon>Alphaproteobacteria</taxon>
        <taxon>Caulobacterales</taxon>
        <taxon>Caulobacteraceae</taxon>
        <taxon>Caulobacter</taxon>
    </lineage>
</organism>
<keyword evidence="5 7" id="KW-1133">Transmembrane helix</keyword>
<dbReference type="KEGG" id="chq:AQ619_07110"/>
<dbReference type="GO" id="GO:0005886">
    <property type="term" value="C:plasma membrane"/>
    <property type="evidence" value="ECO:0007669"/>
    <property type="project" value="UniProtKB-SubCell"/>
</dbReference>
<comment type="subcellular location">
    <subcellularLocation>
        <location evidence="1">Cell membrane</location>
        <topology evidence="1">Multi-pass membrane protein</topology>
    </subcellularLocation>
</comment>
<feature type="transmembrane region" description="Helical" evidence="7">
    <location>
        <begin position="90"/>
        <end position="118"/>
    </location>
</feature>
<reference evidence="8 9" key="1">
    <citation type="submission" date="2015-10" db="EMBL/GenBank/DDBJ databases">
        <title>Conservation of the essential genome among Caulobacter and Brevundimonas species.</title>
        <authorList>
            <person name="Scott D."/>
            <person name="Ely B."/>
        </authorList>
    </citation>
    <scope>NUCLEOTIDE SEQUENCE [LARGE SCALE GENOMIC DNA]</scope>
    <source>
        <strain evidence="8 9">CB4</strain>
    </source>
</reference>
<keyword evidence="4 7" id="KW-0812">Transmembrane</keyword>
<evidence type="ECO:0000256" key="2">
    <source>
        <dbReference type="ARBA" id="ARBA00006679"/>
    </source>
</evidence>
<evidence type="ECO:0000256" key="4">
    <source>
        <dbReference type="ARBA" id="ARBA00022692"/>
    </source>
</evidence>
<evidence type="ECO:0000256" key="5">
    <source>
        <dbReference type="ARBA" id="ARBA00022989"/>
    </source>
</evidence>
<feature type="transmembrane region" description="Helical" evidence="7">
    <location>
        <begin position="130"/>
        <end position="151"/>
    </location>
</feature>
<gene>
    <name evidence="8" type="ORF">AQ619_07110</name>
</gene>
<evidence type="ECO:0000313" key="9">
    <source>
        <dbReference type="Proteomes" id="UP000056905"/>
    </source>
</evidence>
<dbReference type="RefSeq" id="WP_062145850.1">
    <property type="nucleotide sequence ID" value="NZ_CP013002.1"/>
</dbReference>
<dbReference type="STRING" id="69395.AQ619_07110"/>
<evidence type="ECO:0000256" key="6">
    <source>
        <dbReference type="ARBA" id="ARBA00023136"/>
    </source>
</evidence>
<accession>A0A0N7JHE1</accession>
<name>A0A0N7JHE1_9CAUL</name>
<dbReference type="InterPro" id="IPR051907">
    <property type="entry name" value="DoxX-like_oxidoreductase"/>
</dbReference>